<protein>
    <submittedName>
        <fullName evidence="2">Uncharacterized protein</fullName>
    </submittedName>
</protein>
<name>A0A9W8BJQ6_9FUNG</name>
<feature type="region of interest" description="Disordered" evidence="1">
    <location>
        <begin position="70"/>
        <end position="96"/>
    </location>
</feature>
<dbReference type="OrthoDB" id="5591766at2759"/>
<evidence type="ECO:0000256" key="1">
    <source>
        <dbReference type="SAM" id="MobiDB-lite"/>
    </source>
</evidence>
<feature type="region of interest" description="Disordered" evidence="1">
    <location>
        <begin position="188"/>
        <end position="208"/>
    </location>
</feature>
<evidence type="ECO:0000313" key="3">
    <source>
        <dbReference type="Proteomes" id="UP001150907"/>
    </source>
</evidence>
<evidence type="ECO:0000313" key="2">
    <source>
        <dbReference type="EMBL" id="KAJ2004461.1"/>
    </source>
</evidence>
<accession>A0A9W8BJQ6</accession>
<gene>
    <name evidence="2" type="ORF">H4R26_002503</name>
</gene>
<dbReference type="AlphaFoldDB" id="A0A9W8BJQ6"/>
<feature type="region of interest" description="Disordered" evidence="1">
    <location>
        <begin position="264"/>
        <end position="295"/>
    </location>
</feature>
<organism evidence="2 3">
    <name type="scientific">Coemansia thaxteri</name>
    <dbReference type="NCBI Taxonomy" id="2663907"/>
    <lineage>
        <taxon>Eukaryota</taxon>
        <taxon>Fungi</taxon>
        <taxon>Fungi incertae sedis</taxon>
        <taxon>Zoopagomycota</taxon>
        <taxon>Kickxellomycotina</taxon>
        <taxon>Kickxellomycetes</taxon>
        <taxon>Kickxellales</taxon>
        <taxon>Kickxellaceae</taxon>
        <taxon>Coemansia</taxon>
    </lineage>
</organism>
<feature type="region of interest" description="Disordered" evidence="1">
    <location>
        <begin position="406"/>
        <end position="436"/>
    </location>
</feature>
<dbReference type="EMBL" id="JANBQF010000153">
    <property type="protein sequence ID" value="KAJ2004461.1"/>
    <property type="molecule type" value="Genomic_DNA"/>
</dbReference>
<proteinExistence type="predicted"/>
<keyword evidence="3" id="KW-1185">Reference proteome</keyword>
<sequence length="580" mass="60883">MADLDASDMAATLPRPLSLLRRRAGPPPLLLRLSMPIAAGAGDLVDFAAFAGAGAGAEDSMLQALLSSLPEPPASTATRPPWATPPASPTGLTASSGSLLKTINNDVWLTPVLPETPAQSRRNTDEVDAARLPPRRFRIDVHAPLRADRRPHVAVTELVGATWRPADPGGPAVQGVLRHHPHILALCKPSAKSGPPTRMRPPTRLHMRRGPPLAAVLSFTLGADDDSSADCAVRALDVAAMAAAYAPHVHALLAGPVLASLDAPAKPPEPPCRPQRRSDAGVGAPRADSVFGSLPAPRQLRASASVANLRAAFAEHQPRVGLSVTRRRSEVQALITQANAVLGGGGGGGSVARRCSAVEPAGARRCLRPPPPPRASLPLPLMGAPPPPPALAAALSRQLHRLGAARGLQRADESRIPLAPRSTPARHSGPALRSFRPDDDDCAGFLTLRPVHTPDLVPRTIDPRLVERAMTPMLKTASGLRFRSMADLPALAEVSPAAEAPRPSRLSPLHSPEPPEPPTRVGFLARYRNSVRPLPVSAIPLPPATPKPAPPQATLVAPVSKIPTLRKARSLWSLRTPAFS</sequence>
<dbReference type="Proteomes" id="UP001150907">
    <property type="component" value="Unassembled WGS sequence"/>
</dbReference>
<reference evidence="2" key="1">
    <citation type="submission" date="2022-07" db="EMBL/GenBank/DDBJ databases">
        <title>Phylogenomic reconstructions and comparative analyses of Kickxellomycotina fungi.</title>
        <authorList>
            <person name="Reynolds N.K."/>
            <person name="Stajich J.E."/>
            <person name="Barry K."/>
            <person name="Grigoriev I.V."/>
            <person name="Crous P."/>
            <person name="Smith M.E."/>
        </authorList>
    </citation>
    <scope>NUCLEOTIDE SEQUENCE</scope>
    <source>
        <strain evidence="2">IMI 214461</strain>
    </source>
</reference>
<comment type="caution">
    <text evidence="2">The sequence shown here is derived from an EMBL/GenBank/DDBJ whole genome shotgun (WGS) entry which is preliminary data.</text>
</comment>
<feature type="region of interest" description="Disordered" evidence="1">
    <location>
        <begin position="494"/>
        <end position="520"/>
    </location>
</feature>
<feature type="compositionally biased region" description="Low complexity" evidence="1">
    <location>
        <begin position="501"/>
        <end position="510"/>
    </location>
</feature>